<dbReference type="InterPro" id="IPR004843">
    <property type="entry name" value="Calcineurin-like_PHP"/>
</dbReference>
<organism evidence="2 3">
    <name type="scientific">Natranaerovirga pectinivora</name>
    <dbReference type="NCBI Taxonomy" id="682400"/>
    <lineage>
        <taxon>Bacteria</taxon>
        <taxon>Bacillati</taxon>
        <taxon>Bacillota</taxon>
        <taxon>Clostridia</taxon>
        <taxon>Lachnospirales</taxon>
        <taxon>Natranaerovirgaceae</taxon>
        <taxon>Natranaerovirga</taxon>
    </lineage>
</organism>
<dbReference type="GO" id="GO:0110154">
    <property type="term" value="P:RNA decapping"/>
    <property type="evidence" value="ECO:0007669"/>
    <property type="project" value="TreeGrafter"/>
</dbReference>
<dbReference type="Pfam" id="PF00149">
    <property type="entry name" value="Metallophos"/>
    <property type="match status" value="1"/>
</dbReference>
<evidence type="ECO:0000259" key="1">
    <source>
        <dbReference type="PROSITE" id="PS00125"/>
    </source>
</evidence>
<gene>
    <name evidence="2" type="ORF">EDC18_1057</name>
</gene>
<dbReference type="InterPro" id="IPR050126">
    <property type="entry name" value="Ap4A_hydrolase"/>
</dbReference>
<evidence type="ECO:0000313" key="3">
    <source>
        <dbReference type="Proteomes" id="UP000294902"/>
    </source>
</evidence>
<evidence type="ECO:0000313" key="2">
    <source>
        <dbReference type="EMBL" id="TCT14526.1"/>
    </source>
</evidence>
<sequence>MAFTYVISDIHGFIDEFEDALKKVDLSGDNQLILLGDYIDLGPDSYKVLYRIMNLQKEYPKNIIVLKGNHEGMFIEFVKNGRNDWLSEDKNLKTSKTFLTKEQLDEVKKMMFKRDKIGISRKVKESIKYNHPTLLKWLNQLPCYYETKDRIFVHAGVDEEAGELWKIGTSDETFLWKFPATTGKFYKDIIAGHISTATIAGNKDFHDIFFDNASHFYIDGDIEVSHRIPILKIDNVTGKYYSILENGEEKCLK</sequence>
<feature type="domain" description="Serine/threonine specific protein phosphatases" evidence="1">
    <location>
        <begin position="66"/>
        <end position="71"/>
    </location>
</feature>
<dbReference type="GO" id="GO:0005737">
    <property type="term" value="C:cytoplasm"/>
    <property type="evidence" value="ECO:0007669"/>
    <property type="project" value="TreeGrafter"/>
</dbReference>
<comment type="caution">
    <text evidence="2">The sequence shown here is derived from an EMBL/GenBank/DDBJ whole genome shotgun (WGS) entry which is preliminary data.</text>
</comment>
<protein>
    <submittedName>
        <fullName evidence="2">Serine/threonine protein phosphatase 1</fullName>
    </submittedName>
</protein>
<reference evidence="2 3" key="1">
    <citation type="submission" date="2019-03" db="EMBL/GenBank/DDBJ databases">
        <title>Genomic Encyclopedia of Type Strains, Phase IV (KMG-IV): sequencing the most valuable type-strain genomes for metagenomic binning, comparative biology and taxonomic classification.</title>
        <authorList>
            <person name="Goeker M."/>
        </authorList>
    </citation>
    <scope>NUCLEOTIDE SEQUENCE [LARGE SCALE GENOMIC DNA]</scope>
    <source>
        <strain evidence="2 3">DSM 24629</strain>
    </source>
</reference>
<name>A0A4R3MKQ8_9FIRM</name>
<dbReference type="GO" id="GO:0008803">
    <property type="term" value="F:bis(5'-nucleosyl)-tetraphosphatase (symmetrical) activity"/>
    <property type="evidence" value="ECO:0007669"/>
    <property type="project" value="TreeGrafter"/>
</dbReference>
<keyword evidence="3" id="KW-1185">Reference proteome</keyword>
<dbReference type="InterPro" id="IPR006186">
    <property type="entry name" value="Ser/Thr-sp_prot-phosphatase"/>
</dbReference>
<accession>A0A4R3MKQ8</accession>
<dbReference type="RefSeq" id="WP_165878521.1">
    <property type="nucleotide sequence ID" value="NZ_SMAL01000005.1"/>
</dbReference>
<proteinExistence type="predicted"/>
<dbReference type="SUPFAM" id="SSF56300">
    <property type="entry name" value="Metallo-dependent phosphatases"/>
    <property type="match status" value="1"/>
</dbReference>
<dbReference type="GO" id="GO:0016791">
    <property type="term" value="F:phosphatase activity"/>
    <property type="evidence" value="ECO:0007669"/>
    <property type="project" value="TreeGrafter"/>
</dbReference>
<dbReference type="PROSITE" id="PS00125">
    <property type="entry name" value="SER_THR_PHOSPHATASE"/>
    <property type="match status" value="1"/>
</dbReference>
<dbReference type="PANTHER" id="PTHR42850">
    <property type="entry name" value="METALLOPHOSPHOESTERASE"/>
    <property type="match status" value="1"/>
</dbReference>
<dbReference type="EMBL" id="SMAL01000005">
    <property type="protein sequence ID" value="TCT14526.1"/>
    <property type="molecule type" value="Genomic_DNA"/>
</dbReference>
<dbReference type="Proteomes" id="UP000294902">
    <property type="component" value="Unassembled WGS sequence"/>
</dbReference>
<dbReference type="PANTHER" id="PTHR42850:SF4">
    <property type="entry name" value="ZINC-DEPENDENT ENDOPOLYPHOSPHATASE"/>
    <property type="match status" value="1"/>
</dbReference>
<dbReference type="InterPro" id="IPR029052">
    <property type="entry name" value="Metallo-depent_PP-like"/>
</dbReference>
<dbReference type="AlphaFoldDB" id="A0A4R3MKQ8"/>
<dbReference type="Gene3D" id="3.60.21.10">
    <property type="match status" value="1"/>
</dbReference>